<keyword evidence="5 7" id="KW-1133">Transmembrane helix</keyword>
<dbReference type="PANTHER" id="PTHR33452:SF1">
    <property type="entry name" value="INNER MEMBRANE PROTEIN YPHA-RELATED"/>
    <property type="match status" value="1"/>
</dbReference>
<dbReference type="Proteomes" id="UP000198654">
    <property type="component" value="Unassembled WGS sequence"/>
</dbReference>
<proteinExistence type="inferred from homology"/>
<keyword evidence="4 7" id="KW-0812">Transmembrane</keyword>
<dbReference type="Pfam" id="PF07681">
    <property type="entry name" value="DoxX"/>
    <property type="match status" value="1"/>
</dbReference>
<keyword evidence="9" id="KW-1185">Reference proteome</keyword>
<evidence type="ECO:0000256" key="4">
    <source>
        <dbReference type="ARBA" id="ARBA00022692"/>
    </source>
</evidence>
<feature type="transmembrane region" description="Helical" evidence="7">
    <location>
        <begin position="79"/>
        <end position="100"/>
    </location>
</feature>
<evidence type="ECO:0000256" key="5">
    <source>
        <dbReference type="ARBA" id="ARBA00022989"/>
    </source>
</evidence>
<evidence type="ECO:0000256" key="6">
    <source>
        <dbReference type="ARBA" id="ARBA00023136"/>
    </source>
</evidence>
<feature type="transmembrane region" description="Helical" evidence="7">
    <location>
        <begin position="112"/>
        <end position="131"/>
    </location>
</feature>
<dbReference type="EMBL" id="FNGI01000002">
    <property type="protein sequence ID" value="SDL25318.1"/>
    <property type="molecule type" value="Genomic_DNA"/>
</dbReference>
<dbReference type="InterPro" id="IPR051907">
    <property type="entry name" value="DoxX-like_oxidoreductase"/>
</dbReference>
<evidence type="ECO:0000313" key="9">
    <source>
        <dbReference type="Proteomes" id="UP000198654"/>
    </source>
</evidence>
<organism evidence="8 9">
    <name type="scientific">Modicisalibacter muralis</name>
    <dbReference type="NCBI Taxonomy" id="119000"/>
    <lineage>
        <taxon>Bacteria</taxon>
        <taxon>Pseudomonadati</taxon>
        <taxon>Pseudomonadota</taxon>
        <taxon>Gammaproteobacteria</taxon>
        <taxon>Oceanospirillales</taxon>
        <taxon>Halomonadaceae</taxon>
        <taxon>Modicisalibacter</taxon>
    </lineage>
</organism>
<comment type="subcellular location">
    <subcellularLocation>
        <location evidence="1">Cell membrane</location>
        <topology evidence="1">Multi-pass membrane protein</topology>
    </subcellularLocation>
</comment>
<evidence type="ECO:0000256" key="1">
    <source>
        <dbReference type="ARBA" id="ARBA00004651"/>
    </source>
</evidence>
<dbReference type="OrthoDB" id="280866at2"/>
<gene>
    <name evidence="8" type="ORF">SAMN05661010_01221</name>
</gene>
<dbReference type="RefSeq" id="WP_089726541.1">
    <property type="nucleotide sequence ID" value="NZ_FNGI01000002.1"/>
</dbReference>
<evidence type="ECO:0000256" key="7">
    <source>
        <dbReference type="SAM" id="Phobius"/>
    </source>
</evidence>
<dbReference type="STRING" id="119000.SAMN05661010_01221"/>
<dbReference type="InterPro" id="IPR032808">
    <property type="entry name" value="DoxX"/>
</dbReference>
<comment type="similarity">
    <text evidence="2">Belongs to the DoxX family.</text>
</comment>
<keyword evidence="3" id="KW-1003">Cell membrane</keyword>
<keyword evidence="6 7" id="KW-0472">Membrane</keyword>
<feature type="transmembrane region" description="Helical" evidence="7">
    <location>
        <begin position="52"/>
        <end position="72"/>
    </location>
</feature>
<name>A0A1G9IJB5_9GAMM</name>
<evidence type="ECO:0000256" key="2">
    <source>
        <dbReference type="ARBA" id="ARBA00006679"/>
    </source>
</evidence>
<reference evidence="8 9" key="1">
    <citation type="submission" date="2016-10" db="EMBL/GenBank/DDBJ databases">
        <authorList>
            <person name="de Groot N.N."/>
        </authorList>
    </citation>
    <scope>NUCLEOTIDE SEQUENCE [LARGE SCALE GENOMIC DNA]</scope>
    <source>
        <strain evidence="8 9">DSM 14789</strain>
    </source>
</reference>
<protein>
    <submittedName>
        <fullName evidence="8">Putative oxidoreductase</fullName>
    </submittedName>
</protein>
<evidence type="ECO:0000256" key="3">
    <source>
        <dbReference type="ARBA" id="ARBA00022475"/>
    </source>
</evidence>
<feature type="transmembrane region" description="Helical" evidence="7">
    <location>
        <begin position="13"/>
        <end position="32"/>
    </location>
</feature>
<sequence>MLNALHNDALGKLILRLSVGGLILLHGIAKLLNPDSLNWIGDQVASQGLPAFLAYGVLIGEVIAPVMAILGWQARVAGLLMVGNMLVAIALVHMGELFTLGDSGGWALELQGMYLFGALAIVFLGSGRMAVRPD</sequence>
<accession>A0A1G9IJB5</accession>
<dbReference type="PANTHER" id="PTHR33452">
    <property type="entry name" value="OXIDOREDUCTASE CATD-RELATED"/>
    <property type="match status" value="1"/>
</dbReference>
<dbReference type="AlphaFoldDB" id="A0A1G9IJB5"/>
<dbReference type="GO" id="GO:0005886">
    <property type="term" value="C:plasma membrane"/>
    <property type="evidence" value="ECO:0007669"/>
    <property type="project" value="UniProtKB-SubCell"/>
</dbReference>
<evidence type="ECO:0000313" key="8">
    <source>
        <dbReference type="EMBL" id="SDL25318.1"/>
    </source>
</evidence>